<dbReference type="InterPro" id="IPR037951">
    <property type="entry name" value="MopB_CT_YdeP"/>
</dbReference>
<evidence type="ECO:0000256" key="2">
    <source>
        <dbReference type="ARBA" id="ARBA00001966"/>
    </source>
</evidence>
<dbReference type="CDD" id="cd02767">
    <property type="entry name" value="MopB_ydeP"/>
    <property type="match status" value="1"/>
</dbReference>
<dbReference type="GO" id="GO:0008863">
    <property type="term" value="F:formate dehydrogenase (NAD+) activity"/>
    <property type="evidence" value="ECO:0007669"/>
    <property type="project" value="InterPro"/>
</dbReference>
<dbReference type="InterPro" id="IPR041953">
    <property type="entry name" value="YdeP_MopB"/>
</dbReference>
<dbReference type="InterPro" id="IPR010046">
    <property type="entry name" value="Mopterin_OxRdtse_a_bac"/>
</dbReference>
<keyword evidence="7" id="KW-0560">Oxidoreductase</keyword>
<feature type="compositionally biased region" description="Basic and acidic residues" evidence="10">
    <location>
        <begin position="793"/>
        <end position="803"/>
    </location>
</feature>
<evidence type="ECO:0000313" key="12">
    <source>
        <dbReference type="EMBL" id="UYF95907.1"/>
    </source>
</evidence>
<dbReference type="Gene3D" id="3.40.50.740">
    <property type="match status" value="1"/>
</dbReference>
<evidence type="ECO:0000256" key="10">
    <source>
        <dbReference type="SAM" id="MobiDB-lite"/>
    </source>
</evidence>
<evidence type="ECO:0000256" key="8">
    <source>
        <dbReference type="ARBA" id="ARBA00023004"/>
    </source>
</evidence>
<dbReference type="InterPro" id="IPR009010">
    <property type="entry name" value="Asp_de-COase-like_dom_sf"/>
</dbReference>
<proteinExistence type="inferred from homology"/>
<feature type="region of interest" description="Disordered" evidence="10">
    <location>
        <begin position="766"/>
        <end position="803"/>
    </location>
</feature>
<dbReference type="GO" id="GO:0051539">
    <property type="term" value="F:4 iron, 4 sulfur cluster binding"/>
    <property type="evidence" value="ECO:0007669"/>
    <property type="project" value="UniProtKB-KW"/>
</dbReference>
<evidence type="ECO:0000256" key="1">
    <source>
        <dbReference type="ARBA" id="ARBA00001942"/>
    </source>
</evidence>
<name>A0AA46PIR5_9NOCA</name>
<keyword evidence="6" id="KW-0479">Metal-binding</keyword>
<organism evidence="12 13">
    <name type="scientific">Rhodococcus aetherivorans</name>
    <dbReference type="NCBI Taxonomy" id="191292"/>
    <lineage>
        <taxon>Bacteria</taxon>
        <taxon>Bacillati</taxon>
        <taxon>Actinomycetota</taxon>
        <taxon>Actinomycetes</taxon>
        <taxon>Mycobacteriales</taxon>
        <taxon>Nocardiaceae</taxon>
        <taxon>Rhodococcus</taxon>
    </lineage>
</organism>
<dbReference type="PANTHER" id="PTHR43105">
    <property type="entry name" value="RESPIRATORY NITRATE REDUCTASE"/>
    <property type="match status" value="1"/>
</dbReference>
<dbReference type="GO" id="GO:0030151">
    <property type="term" value="F:molybdenum ion binding"/>
    <property type="evidence" value="ECO:0007669"/>
    <property type="project" value="InterPro"/>
</dbReference>
<evidence type="ECO:0000256" key="7">
    <source>
        <dbReference type="ARBA" id="ARBA00023002"/>
    </source>
</evidence>
<evidence type="ECO:0000256" key="3">
    <source>
        <dbReference type="ARBA" id="ARBA00010312"/>
    </source>
</evidence>
<keyword evidence="4" id="KW-0004">4Fe-4S</keyword>
<dbReference type="SUPFAM" id="SSF53706">
    <property type="entry name" value="Formate dehydrogenase/DMSO reductase, domains 1-3"/>
    <property type="match status" value="1"/>
</dbReference>
<evidence type="ECO:0000259" key="11">
    <source>
        <dbReference type="Pfam" id="PF00384"/>
    </source>
</evidence>
<dbReference type="InterPro" id="IPR050123">
    <property type="entry name" value="Prok_molybdopt-oxidoreductase"/>
</dbReference>
<evidence type="ECO:0000256" key="4">
    <source>
        <dbReference type="ARBA" id="ARBA00022485"/>
    </source>
</evidence>
<dbReference type="EMBL" id="CP106982">
    <property type="protein sequence ID" value="UYF95907.1"/>
    <property type="molecule type" value="Genomic_DNA"/>
</dbReference>
<sequence>MTNTTDRHVFDENDIQITDPKSYAAGVPAVLVSLRRGLEQMGPLRTARTLARLNQRHGFDCPGCAWPETPGHRKAAEFCENGAKAVAEEATTRKVGPAFFAAHSIPELLAQTDFWLGQQGRLTHPMIIRPGGAHYEPIGWDEAYAVIAEHLRALPSPDEAIFYTSGRTSNEAAFVYQLMIRSFGTNNMPDCSNMCHESSGTALTETIGIGKGSVSVTDLEDADLILIAGQNPGTNHPRMLSVLEKAKANGATVIAINPLPEAGLLRFKDPQKVNGVLGDGAQIADEFLQIRIGGDQALFQGLAKLLLEEEDRRPGTVLDREFLDSRCAGFEQWAEHIRAVDLATVLEATGLTREQIEQTARALIASNATIVCWAMGLTQQTHGVATIEDAVALLLMRGMIGKPGAGVCPVRGHSNVQGDRTMGIWEKMPESFLQALDDEFGIRSPRRHGLDAVDSIRAMRDGAAHVFMAMGGNFLSATPDTDVTAAALRNCALTVQISTKLNRSHLVHGRTGIILPSLGRTDKDVRNGRKQLVSVEDSMSVVHLSRGGLTPAGEQLRSEVAIVCELAQALFGPDHPVPWRGFADDYDAIRDAIARVVPGFDDFNTRVRRPDGFVLPHPPRDERRFHTATGKANFVVNDLDWVPVPEGRLILQTLRSHDQYNTTIYGLDDRYRGVKGGRRVLFVNDRDLESFGFAAGDRVDLISEWPRPDGTVEARRADDFRLVPYPTPVGNVAAYYPETNPLIPLDHVARKSNTPVSKAVTIRLEAHTPRREGAAAPGTAPGRPSPGSPGRGELVHRSVAWDE</sequence>
<dbReference type="GeneID" id="83620588"/>
<comment type="cofactor">
    <cofactor evidence="1">
        <name>Mo-bis(molybdopterin guanine dinucleotide)</name>
        <dbReference type="ChEBI" id="CHEBI:60539"/>
    </cofactor>
</comment>
<gene>
    <name evidence="12" type="ORF">OCS65_09185</name>
</gene>
<dbReference type="Pfam" id="PF00384">
    <property type="entry name" value="Molybdopterin"/>
    <property type="match status" value="1"/>
</dbReference>
<protein>
    <submittedName>
        <fullName evidence="12">FdhF/YdeP family oxidoreductase</fullName>
    </submittedName>
</protein>
<dbReference type="Gene3D" id="3.40.228.10">
    <property type="entry name" value="Dimethylsulfoxide Reductase, domain 2"/>
    <property type="match status" value="1"/>
</dbReference>
<evidence type="ECO:0000256" key="9">
    <source>
        <dbReference type="ARBA" id="ARBA00023014"/>
    </source>
</evidence>
<keyword evidence="9" id="KW-0411">Iron-sulfur</keyword>
<dbReference type="CDD" id="cd02787">
    <property type="entry name" value="MopB_CT_ydeP"/>
    <property type="match status" value="1"/>
</dbReference>
<keyword evidence="5" id="KW-0500">Molybdenum</keyword>
<feature type="domain" description="Molybdopterin oxidoreductase" evidence="11">
    <location>
        <begin position="121"/>
        <end position="498"/>
    </location>
</feature>
<dbReference type="AlphaFoldDB" id="A0AA46PIR5"/>
<dbReference type="RefSeq" id="WP_263509577.1">
    <property type="nucleotide sequence ID" value="NZ_CP106982.1"/>
</dbReference>
<keyword evidence="8" id="KW-0408">Iron</keyword>
<evidence type="ECO:0000256" key="6">
    <source>
        <dbReference type="ARBA" id="ARBA00022723"/>
    </source>
</evidence>
<dbReference type="NCBIfam" id="TIGR01701">
    <property type="entry name" value="Fdhalpha-like"/>
    <property type="match status" value="1"/>
</dbReference>
<dbReference type="InterPro" id="IPR006656">
    <property type="entry name" value="Mopterin_OxRdtase"/>
</dbReference>
<dbReference type="Proteomes" id="UP001163947">
    <property type="component" value="Chromosome"/>
</dbReference>
<comment type="cofactor">
    <cofactor evidence="2">
        <name>[4Fe-4S] cluster</name>
        <dbReference type="ChEBI" id="CHEBI:49883"/>
    </cofactor>
</comment>
<evidence type="ECO:0000313" key="13">
    <source>
        <dbReference type="Proteomes" id="UP001163947"/>
    </source>
</evidence>
<accession>A0AA46PIR5</accession>
<evidence type="ECO:0000256" key="5">
    <source>
        <dbReference type="ARBA" id="ARBA00022505"/>
    </source>
</evidence>
<dbReference type="GO" id="GO:0016020">
    <property type="term" value="C:membrane"/>
    <property type="evidence" value="ECO:0007669"/>
    <property type="project" value="TreeGrafter"/>
</dbReference>
<reference evidence="12" key="1">
    <citation type="submission" date="2022-09" db="EMBL/GenBank/DDBJ databases">
        <title>The genome sequence of Rhodococcus aetherivorans N1.</title>
        <authorList>
            <person name="Jiang W."/>
        </authorList>
    </citation>
    <scope>NUCLEOTIDE SEQUENCE</scope>
    <source>
        <strain evidence="12">N1</strain>
    </source>
</reference>
<dbReference type="PANTHER" id="PTHR43105:SF4">
    <property type="entry name" value="PROTEIN YDEP"/>
    <property type="match status" value="1"/>
</dbReference>
<comment type="similarity">
    <text evidence="3">Belongs to the prokaryotic molybdopterin-containing oxidoreductase family.</text>
</comment>
<dbReference type="SUPFAM" id="SSF50692">
    <property type="entry name" value="ADC-like"/>
    <property type="match status" value="1"/>
</dbReference>
<dbReference type="PIRSF" id="PIRSF000144">
    <property type="entry name" value="CbbBc"/>
    <property type="match status" value="1"/>
</dbReference>